<evidence type="ECO:0000313" key="2">
    <source>
        <dbReference type="Proteomes" id="UP000828390"/>
    </source>
</evidence>
<name>A0A9D4D0P2_DREPO</name>
<accession>A0A9D4D0P2</accession>
<dbReference type="Proteomes" id="UP000828390">
    <property type="component" value="Unassembled WGS sequence"/>
</dbReference>
<gene>
    <name evidence="1" type="ORF">DPMN_043085</name>
</gene>
<comment type="caution">
    <text evidence="1">The sequence shown here is derived from an EMBL/GenBank/DDBJ whole genome shotgun (WGS) entry which is preliminary data.</text>
</comment>
<dbReference type="EMBL" id="JAIWYP010000011">
    <property type="protein sequence ID" value="KAH3736515.1"/>
    <property type="molecule type" value="Genomic_DNA"/>
</dbReference>
<organism evidence="1 2">
    <name type="scientific">Dreissena polymorpha</name>
    <name type="common">Zebra mussel</name>
    <name type="synonym">Mytilus polymorpha</name>
    <dbReference type="NCBI Taxonomy" id="45954"/>
    <lineage>
        <taxon>Eukaryota</taxon>
        <taxon>Metazoa</taxon>
        <taxon>Spiralia</taxon>
        <taxon>Lophotrochozoa</taxon>
        <taxon>Mollusca</taxon>
        <taxon>Bivalvia</taxon>
        <taxon>Autobranchia</taxon>
        <taxon>Heteroconchia</taxon>
        <taxon>Euheterodonta</taxon>
        <taxon>Imparidentia</taxon>
        <taxon>Neoheterodontei</taxon>
        <taxon>Myida</taxon>
        <taxon>Dreissenoidea</taxon>
        <taxon>Dreissenidae</taxon>
        <taxon>Dreissena</taxon>
    </lineage>
</organism>
<evidence type="ECO:0000313" key="1">
    <source>
        <dbReference type="EMBL" id="KAH3736515.1"/>
    </source>
</evidence>
<protein>
    <submittedName>
        <fullName evidence="1">Uncharacterized protein</fullName>
    </submittedName>
</protein>
<reference evidence="1" key="1">
    <citation type="journal article" date="2019" name="bioRxiv">
        <title>The Genome of the Zebra Mussel, Dreissena polymorpha: A Resource for Invasive Species Research.</title>
        <authorList>
            <person name="McCartney M.A."/>
            <person name="Auch B."/>
            <person name="Kono T."/>
            <person name="Mallez S."/>
            <person name="Zhang Y."/>
            <person name="Obille A."/>
            <person name="Becker A."/>
            <person name="Abrahante J.E."/>
            <person name="Garbe J."/>
            <person name="Badalamenti J.P."/>
            <person name="Herman A."/>
            <person name="Mangelson H."/>
            <person name="Liachko I."/>
            <person name="Sullivan S."/>
            <person name="Sone E.D."/>
            <person name="Koren S."/>
            <person name="Silverstein K.A.T."/>
            <person name="Beckman K.B."/>
            <person name="Gohl D.M."/>
        </authorList>
    </citation>
    <scope>NUCLEOTIDE SEQUENCE</scope>
    <source>
        <strain evidence="1">Duluth1</strain>
        <tissue evidence="1">Whole animal</tissue>
    </source>
</reference>
<sequence length="68" mass="7226">MPPLSRSSPSLTATRSKGYTAAAIDKTTDSLNLSDFVSTAMTTAEITTRQSAAVTDLETPQLPHEDDI</sequence>
<proteinExistence type="predicted"/>
<reference evidence="1" key="2">
    <citation type="submission" date="2020-11" db="EMBL/GenBank/DDBJ databases">
        <authorList>
            <person name="McCartney M.A."/>
            <person name="Auch B."/>
            <person name="Kono T."/>
            <person name="Mallez S."/>
            <person name="Becker A."/>
            <person name="Gohl D.M."/>
            <person name="Silverstein K.A.T."/>
            <person name="Koren S."/>
            <person name="Bechman K.B."/>
            <person name="Herman A."/>
            <person name="Abrahante J.E."/>
            <person name="Garbe J."/>
        </authorList>
    </citation>
    <scope>NUCLEOTIDE SEQUENCE</scope>
    <source>
        <strain evidence="1">Duluth1</strain>
        <tissue evidence="1">Whole animal</tissue>
    </source>
</reference>
<dbReference type="AlphaFoldDB" id="A0A9D4D0P2"/>
<keyword evidence="2" id="KW-1185">Reference proteome</keyword>